<dbReference type="FunFam" id="3.90.1150.10:FF:000001">
    <property type="entry name" value="Aspartate aminotransferase"/>
    <property type="match status" value="1"/>
</dbReference>
<keyword evidence="9" id="KW-1185">Reference proteome</keyword>
<dbReference type="NCBIfam" id="NF006719">
    <property type="entry name" value="PRK09257.1"/>
    <property type="match status" value="1"/>
</dbReference>
<dbReference type="GO" id="GO:0005829">
    <property type="term" value="C:cytosol"/>
    <property type="evidence" value="ECO:0007669"/>
    <property type="project" value="TreeGrafter"/>
</dbReference>
<evidence type="ECO:0000256" key="2">
    <source>
        <dbReference type="ARBA" id="ARBA00007441"/>
    </source>
</evidence>
<dbReference type="InterPro" id="IPR004839">
    <property type="entry name" value="Aminotransferase_I/II_large"/>
</dbReference>
<dbReference type="SUPFAM" id="SSF53383">
    <property type="entry name" value="PLP-dependent transferases"/>
    <property type="match status" value="1"/>
</dbReference>
<dbReference type="PRINTS" id="PR00799">
    <property type="entry name" value="TRANSAMINASE"/>
</dbReference>
<evidence type="ECO:0000313" key="9">
    <source>
        <dbReference type="Proteomes" id="UP000346198"/>
    </source>
</evidence>
<dbReference type="AlphaFoldDB" id="A0A6C2UNM4"/>
<comment type="subunit">
    <text evidence="3">Homodimer.</text>
</comment>
<comment type="similarity">
    <text evidence="2">Belongs to the class-I pyridoxal-phosphate-dependent aminotransferase family.</text>
</comment>
<keyword evidence="5 8" id="KW-0808">Transferase</keyword>
<accession>A0A6C2UNM4</accession>
<evidence type="ECO:0000313" key="8">
    <source>
        <dbReference type="EMBL" id="VGO21543.1"/>
    </source>
</evidence>
<protein>
    <submittedName>
        <fullName evidence="8">Aspartate aminotransferase</fullName>
    </submittedName>
</protein>
<evidence type="ECO:0000256" key="1">
    <source>
        <dbReference type="ARBA" id="ARBA00001933"/>
    </source>
</evidence>
<comment type="cofactor">
    <cofactor evidence="1">
        <name>pyridoxal 5'-phosphate</name>
        <dbReference type="ChEBI" id="CHEBI:597326"/>
    </cofactor>
</comment>
<evidence type="ECO:0000256" key="3">
    <source>
        <dbReference type="ARBA" id="ARBA00011738"/>
    </source>
</evidence>
<dbReference type="InterPro" id="IPR015422">
    <property type="entry name" value="PyrdxlP-dep_Trfase_small"/>
</dbReference>
<keyword evidence="6" id="KW-0663">Pyridoxal phosphate</keyword>
<dbReference type="GO" id="GO:0004838">
    <property type="term" value="F:L-tyrosine-2-oxoglutarate transaminase activity"/>
    <property type="evidence" value="ECO:0007669"/>
    <property type="project" value="TreeGrafter"/>
</dbReference>
<feature type="domain" description="Aminotransferase class I/classII large" evidence="7">
    <location>
        <begin position="27"/>
        <end position="392"/>
    </location>
</feature>
<gene>
    <name evidence="8" type="primary">aspC</name>
    <name evidence="8" type="ORF">SCARR_03617</name>
</gene>
<dbReference type="PANTHER" id="PTHR11879">
    <property type="entry name" value="ASPARTATE AMINOTRANSFERASE"/>
    <property type="match status" value="1"/>
</dbReference>
<dbReference type="FunFam" id="3.40.640.10:FF:000015">
    <property type="entry name" value="Aspartate aminotransferase"/>
    <property type="match status" value="1"/>
</dbReference>
<sequence>MWKKIEAAPADAILGLTEAFKKDSNPRKVNLGVGVYKDDQGVTPILKSIKTAERQLVEIEASKSYLPIPGSPAYAANVQKLLFGADNEVISSKRAATMHTPGGTGALRVGADLLKKFNPTAKVWVSTPTWANHKGIFTAAKFELADYPYYNPETKDVNFDAMLAGLEAVPAGDIVLLHVCCHNPTGVDLSAEQWDAVVAVAVAKGWTPFLDFAYQGFGASIEEDRAAIEKFAVAGIDFLVASSFSKNFGLYNERTGALTIVTPSAEETAVVLSHVKLTVRVNYSNPPAHGGQAASAVLDDAALYDQWVGEVAEMRERIKAMRSALVDGLAARGVEQDFSFIKEQCGMFSFSGLSNEVVAWLKENKGIYIVGGGRINVAGLTSGNIDYVCDSIAEALKA</sequence>
<dbReference type="GO" id="GO:0042802">
    <property type="term" value="F:identical protein binding"/>
    <property type="evidence" value="ECO:0007669"/>
    <property type="project" value="TreeGrafter"/>
</dbReference>
<keyword evidence="4 8" id="KW-0032">Aminotransferase</keyword>
<dbReference type="InterPro" id="IPR015424">
    <property type="entry name" value="PyrdxlP-dep_Trfase"/>
</dbReference>
<dbReference type="Pfam" id="PF00155">
    <property type="entry name" value="Aminotran_1_2"/>
    <property type="match status" value="1"/>
</dbReference>
<organism evidence="8 9">
    <name type="scientific">Pontiella sulfatireligans</name>
    <dbReference type="NCBI Taxonomy" id="2750658"/>
    <lineage>
        <taxon>Bacteria</taxon>
        <taxon>Pseudomonadati</taxon>
        <taxon>Kiritimatiellota</taxon>
        <taxon>Kiritimatiellia</taxon>
        <taxon>Kiritimatiellales</taxon>
        <taxon>Pontiellaceae</taxon>
        <taxon>Pontiella</taxon>
    </lineage>
</organism>
<dbReference type="InterPro" id="IPR000796">
    <property type="entry name" value="Asp_trans"/>
</dbReference>
<dbReference type="EMBL" id="CAAHFH010000002">
    <property type="protein sequence ID" value="VGO21543.1"/>
    <property type="molecule type" value="Genomic_DNA"/>
</dbReference>
<dbReference type="Proteomes" id="UP000346198">
    <property type="component" value="Unassembled WGS sequence"/>
</dbReference>
<dbReference type="Gene3D" id="3.90.1150.10">
    <property type="entry name" value="Aspartate Aminotransferase, domain 1"/>
    <property type="match status" value="1"/>
</dbReference>
<dbReference type="RefSeq" id="WP_136062995.1">
    <property type="nucleotide sequence ID" value="NZ_CAAHFH010000002.1"/>
</dbReference>
<evidence type="ECO:0000259" key="7">
    <source>
        <dbReference type="Pfam" id="PF00155"/>
    </source>
</evidence>
<dbReference type="GO" id="GO:0033585">
    <property type="term" value="P:L-phenylalanine biosynthetic process from chorismate via phenylpyruvate"/>
    <property type="evidence" value="ECO:0007669"/>
    <property type="project" value="TreeGrafter"/>
</dbReference>
<dbReference type="GO" id="GO:0030170">
    <property type="term" value="F:pyridoxal phosphate binding"/>
    <property type="evidence" value="ECO:0007669"/>
    <property type="project" value="InterPro"/>
</dbReference>
<dbReference type="CDD" id="cd00609">
    <property type="entry name" value="AAT_like"/>
    <property type="match status" value="1"/>
</dbReference>
<name>A0A6C2UNM4_9BACT</name>
<dbReference type="Gene3D" id="3.40.640.10">
    <property type="entry name" value="Type I PLP-dependent aspartate aminotransferase-like (Major domain)"/>
    <property type="match status" value="1"/>
</dbReference>
<evidence type="ECO:0000256" key="4">
    <source>
        <dbReference type="ARBA" id="ARBA00022576"/>
    </source>
</evidence>
<reference evidence="8 9" key="1">
    <citation type="submission" date="2019-04" db="EMBL/GenBank/DDBJ databases">
        <authorList>
            <person name="Van Vliet M D."/>
        </authorList>
    </citation>
    <scope>NUCLEOTIDE SEQUENCE [LARGE SCALE GENOMIC DNA]</scope>
    <source>
        <strain evidence="8 9">F21</strain>
    </source>
</reference>
<dbReference type="PANTHER" id="PTHR11879:SF37">
    <property type="entry name" value="AROMATIC-AMINO-ACID AMINOTRANSFERASE"/>
    <property type="match status" value="1"/>
</dbReference>
<evidence type="ECO:0000256" key="6">
    <source>
        <dbReference type="ARBA" id="ARBA00022898"/>
    </source>
</evidence>
<proteinExistence type="inferred from homology"/>
<dbReference type="InterPro" id="IPR015421">
    <property type="entry name" value="PyrdxlP-dep_Trfase_major"/>
</dbReference>
<evidence type="ECO:0000256" key="5">
    <source>
        <dbReference type="ARBA" id="ARBA00022679"/>
    </source>
</evidence>